<dbReference type="CDD" id="cd01029">
    <property type="entry name" value="TOPRIM_primases"/>
    <property type="match status" value="1"/>
</dbReference>
<dbReference type="RefSeq" id="WP_382255549.1">
    <property type="nucleotide sequence ID" value="NZ_JBHTBX010000004.1"/>
</dbReference>
<dbReference type="EMBL" id="JBHTBX010000004">
    <property type="protein sequence ID" value="MFC7434324.1"/>
    <property type="molecule type" value="Genomic_DNA"/>
</dbReference>
<dbReference type="SUPFAM" id="SSF52540">
    <property type="entry name" value="P-loop containing nucleoside triphosphate hydrolases"/>
    <property type="match status" value="1"/>
</dbReference>
<dbReference type="InterPro" id="IPR038724">
    <property type="entry name" value="RepA"/>
</dbReference>
<name>A0ABW2R8I1_9BURK</name>
<proteinExistence type="predicted"/>
<dbReference type="Pfam" id="PF13481">
    <property type="entry name" value="AAA_25"/>
    <property type="match status" value="1"/>
</dbReference>
<evidence type="ECO:0000313" key="4">
    <source>
        <dbReference type="Proteomes" id="UP001596495"/>
    </source>
</evidence>
<evidence type="ECO:0000256" key="1">
    <source>
        <dbReference type="SAM" id="MobiDB-lite"/>
    </source>
</evidence>
<evidence type="ECO:0000259" key="2">
    <source>
        <dbReference type="Pfam" id="PF08707"/>
    </source>
</evidence>
<dbReference type="InterPro" id="IPR014819">
    <property type="entry name" value="PriCT_2"/>
</dbReference>
<sequence>MTDATKAINALQSIPPDLPRDEWVKVGMGAHAAGVSFDDFDAWSAGAGNYDARACREVWRSIKPGKGVGAGTLYRVAAEHGWRMGERPQQRPMQAPRKHAEPPRKPAPGMSPAEVWGRCEAATAEHAYIVAKHAAGAPLDGLRVVPAGDPLRIAGQSMAGALVVPAYAPEGELQSLQLIPPPGAGKKLNLPGVPMVGASFTVGDMVAGAPLYLCEGIGTAWACWQATGHAAVVAFGWGNVRKVAEELRQSDASARLVLVPDVGKEESAADIAQALQCAVAYMPKGEERNFDANDLAQREGGDVLAALLEAATEPAPPPLPLSVAFADELPETFTPPDELVEGVLTAGDGSVLYGDSNSGKTFFVIDMAAAVARGVQWMGRNTEPGLVVYLAAESPASVRSRLQAYQRHHGVRVPNFAIVQSPIDLFDGDADTEAVISVVRQLERQRGQKVRLIVGDTLARLSAGANENAGQDMGLVVRRFDRIRSACNAHFLLIHHSGKAAANGARGWSGIRAAVDTEIEVTDSPAGRCAEITKQRDLSTKGQRIGFRLDTVTLGSTKWGAPATSCVVVPADAPDKPQGKRLSEVGGAVLEYLRTQPAGKKKREVVEHFQPLYDKSAVYRELKKLVVAGQVLECIGIVTANVEVRNGAN</sequence>
<keyword evidence="4" id="KW-1185">Reference proteome</keyword>
<dbReference type="InterPro" id="IPR034154">
    <property type="entry name" value="TOPRIM_DnaG/twinkle"/>
</dbReference>
<reference evidence="4" key="1">
    <citation type="journal article" date="2019" name="Int. J. Syst. Evol. Microbiol.">
        <title>The Global Catalogue of Microorganisms (GCM) 10K type strain sequencing project: providing services to taxonomists for standard genome sequencing and annotation.</title>
        <authorList>
            <consortium name="The Broad Institute Genomics Platform"/>
            <consortium name="The Broad Institute Genome Sequencing Center for Infectious Disease"/>
            <person name="Wu L."/>
            <person name="Ma J."/>
        </authorList>
    </citation>
    <scope>NUCLEOTIDE SEQUENCE [LARGE SCALE GENOMIC DNA]</scope>
    <source>
        <strain evidence="4">CCUG 54518</strain>
    </source>
</reference>
<feature type="region of interest" description="Disordered" evidence="1">
    <location>
        <begin position="84"/>
        <end position="111"/>
    </location>
</feature>
<dbReference type="InterPro" id="IPR027417">
    <property type="entry name" value="P-loop_NTPase"/>
</dbReference>
<dbReference type="Gene3D" id="3.40.50.300">
    <property type="entry name" value="P-loop containing nucleotide triphosphate hydrolases"/>
    <property type="match status" value="1"/>
</dbReference>
<comment type="caution">
    <text evidence="3">The sequence shown here is derived from an EMBL/GenBank/DDBJ whole genome shotgun (WGS) entry which is preliminary data.</text>
</comment>
<protein>
    <submittedName>
        <fullName evidence="3">AAA family ATPase</fullName>
    </submittedName>
</protein>
<evidence type="ECO:0000313" key="3">
    <source>
        <dbReference type="EMBL" id="MFC7434324.1"/>
    </source>
</evidence>
<dbReference type="Proteomes" id="UP001596495">
    <property type="component" value="Unassembled WGS sequence"/>
</dbReference>
<dbReference type="Pfam" id="PF08707">
    <property type="entry name" value="PriCT_2"/>
    <property type="match status" value="1"/>
</dbReference>
<organism evidence="3 4">
    <name type="scientific">Hydrogenophaga bisanensis</name>
    <dbReference type="NCBI Taxonomy" id="439611"/>
    <lineage>
        <taxon>Bacteria</taxon>
        <taxon>Pseudomonadati</taxon>
        <taxon>Pseudomonadota</taxon>
        <taxon>Betaproteobacteria</taxon>
        <taxon>Burkholderiales</taxon>
        <taxon>Comamonadaceae</taxon>
        <taxon>Hydrogenophaga</taxon>
    </lineage>
</organism>
<feature type="domain" description="Primase C-terminal 2" evidence="2">
    <location>
        <begin position="9"/>
        <end position="77"/>
    </location>
</feature>
<accession>A0ABW2R8I1</accession>
<dbReference type="CDD" id="cd01125">
    <property type="entry name" value="RepA_RSF1010_like"/>
    <property type="match status" value="1"/>
</dbReference>
<gene>
    <name evidence="3" type="ORF">ACFQNJ_07350</name>
</gene>